<dbReference type="PANTHER" id="PTHR12992">
    <property type="entry name" value="NUDIX HYDROLASE"/>
    <property type="match status" value="1"/>
</dbReference>
<dbReference type="NCBIfam" id="NF007980">
    <property type="entry name" value="PRK10707.1"/>
    <property type="match status" value="1"/>
</dbReference>
<sequence>MPFFVLRTIPLPKIIFDPEKLPVEGLGGEAALEPERLTPAWLRRRFASPPDWQPEPPGESWGGRTDMMPASVLLPLVQREAGLTMLLTVRTAHLSAHAGQISFPGGRAESYDASAIATALRESEEEIGLQRRHVDVIGTLPDYITGTGYRVTPVVGLIAPPFELAADANEVAEIFEVPLQFLMDGMNHQRLSLELPEGAGQRSFYAMPYDRFFIWGATAGMLRNLFHFLRA</sequence>
<keyword evidence="6" id="KW-0464">Manganese</keyword>
<name>A0A430HF09_9BURK</name>
<gene>
    <name evidence="8" type="ORF">EJB06_25935</name>
</gene>
<keyword evidence="3" id="KW-0479">Metal-binding</keyword>
<dbReference type="GO" id="GO:0046872">
    <property type="term" value="F:metal ion binding"/>
    <property type="evidence" value="ECO:0007669"/>
    <property type="project" value="UniProtKB-KW"/>
</dbReference>
<dbReference type="CDD" id="cd03426">
    <property type="entry name" value="NUDIX_CoAse_Nudt7"/>
    <property type="match status" value="1"/>
</dbReference>
<protein>
    <submittedName>
        <fullName evidence="8">CoA pyrophosphatase</fullName>
    </submittedName>
</protein>
<evidence type="ECO:0000256" key="3">
    <source>
        <dbReference type="ARBA" id="ARBA00022723"/>
    </source>
</evidence>
<evidence type="ECO:0000313" key="8">
    <source>
        <dbReference type="EMBL" id="RSZ56082.1"/>
    </source>
</evidence>
<dbReference type="InterPro" id="IPR000086">
    <property type="entry name" value="NUDIX_hydrolase_dom"/>
</dbReference>
<dbReference type="InterPro" id="IPR045121">
    <property type="entry name" value="CoAse"/>
</dbReference>
<proteinExistence type="predicted"/>
<dbReference type="Pfam" id="PF00293">
    <property type="entry name" value="NUDIX"/>
    <property type="match status" value="1"/>
</dbReference>
<evidence type="ECO:0000256" key="4">
    <source>
        <dbReference type="ARBA" id="ARBA00022801"/>
    </source>
</evidence>
<evidence type="ECO:0000256" key="2">
    <source>
        <dbReference type="ARBA" id="ARBA00001946"/>
    </source>
</evidence>
<dbReference type="OrthoDB" id="9802805at2"/>
<comment type="caution">
    <text evidence="8">The sequence shown here is derived from an EMBL/GenBank/DDBJ whole genome shotgun (WGS) entry which is preliminary data.</text>
</comment>
<keyword evidence="4" id="KW-0378">Hydrolase</keyword>
<evidence type="ECO:0000313" key="9">
    <source>
        <dbReference type="Proteomes" id="UP000278085"/>
    </source>
</evidence>
<dbReference type="AlphaFoldDB" id="A0A430HF09"/>
<dbReference type="InterPro" id="IPR015797">
    <property type="entry name" value="NUDIX_hydrolase-like_dom_sf"/>
</dbReference>
<evidence type="ECO:0000256" key="1">
    <source>
        <dbReference type="ARBA" id="ARBA00001936"/>
    </source>
</evidence>
<keyword evidence="5" id="KW-0460">Magnesium</keyword>
<dbReference type="Proteomes" id="UP000278085">
    <property type="component" value="Unassembled WGS sequence"/>
</dbReference>
<feature type="domain" description="Nudix hydrolase" evidence="7">
    <location>
        <begin position="67"/>
        <end position="208"/>
    </location>
</feature>
<evidence type="ECO:0000259" key="7">
    <source>
        <dbReference type="PROSITE" id="PS51462"/>
    </source>
</evidence>
<accession>A0A430HF09</accession>
<evidence type="ECO:0000256" key="5">
    <source>
        <dbReference type="ARBA" id="ARBA00022842"/>
    </source>
</evidence>
<dbReference type="EMBL" id="RXLQ01000018">
    <property type="protein sequence ID" value="RSZ56082.1"/>
    <property type="molecule type" value="Genomic_DNA"/>
</dbReference>
<dbReference type="SUPFAM" id="SSF55811">
    <property type="entry name" value="Nudix"/>
    <property type="match status" value="1"/>
</dbReference>
<dbReference type="Gene3D" id="3.90.79.10">
    <property type="entry name" value="Nucleoside Triphosphate Pyrophosphohydrolase"/>
    <property type="match status" value="1"/>
</dbReference>
<dbReference type="GO" id="GO:0010945">
    <property type="term" value="F:coenzyme A diphosphatase activity"/>
    <property type="evidence" value="ECO:0007669"/>
    <property type="project" value="InterPro"/>
</dbReference>
<dbReference type="PANTHER" id="PTHR12992:SF11">
    <property type="entry name" value="MITOCHONDRIAL COENZYME A DIPHOSPHATASE NUDT8"/>
    <property type="match status" value="1"/>
</dbReference>
<comment type="cofactor">
    <cofactor evidence="1">
        <name>Mn(2+)</name>
        <dbReference type="ChEBI" id="CHEBI:29035"/>
    </cofactor>
</comment>
<dbReference type="RefSeq" id="WP_126076927.1">
    <property type="nucleotide sequence ID" value="NZ_CP051166.1"/>
</dbReference>
<organism evidence="8 9">
    <name type="scientific">Massilia atriviolacea</name>
    <dbReference type="NCBI Taxonomy" id="2495579"/>
    <lineage>
        <taxon>Bacteria</taxon>
        <taxon>Pseudomonadati</taxon>
        <taxon>Pseudomonadota</taxon>
        <taxon>Betaproteobacteria</taxon>
        <taxon>Burkholderiales</taxon>
        <taxon>Oxalobacteraceae</taxon>
        <taxon>Telluria group</taxon>
        <taxon>Massilia</taxon>
    </lineage>
</organism>
<comment type="cofactor">
    <cofactor evidence="2">
        <name>Mg(2+)</name>
        <dbReference type="ChEBI" id="CHEBI:18420"/>
    </cofactor>
</comment>
<evidence type="ECO:0000256" key="6">
    <source>
        <dbReference type="ARBA" id="ARBA00023211"/>
    </source>
</evidence>
<dbReference type="PROSITE" id="PS51462">
    <property type="entry name" value="NUDIX"/>
    <property type="match status" value="1"/>
</dbReference>
<keyword evidence="9" id="KW-1185">Reference proteome</keyword>
<reference evidence="8 9" key="1">
    <citation type="submission" date="2018-12" db="EMBL/GenBank/DDBJ databases">
        <authorList>
            <person name="Yang E."/>
        </authorList>
    </citation>
    <scope>NUCLEOTIDE SEQUENCE [LARGE SCALE GENOMIC DNA]</scope>
    <source>
        <strain evidence="8 9">SOD</strain>
    </source>
</reference>